<keyword evidence="2" id="KW-0732">Signal</keyword>
<dbReference type="Gene3D" id="2.60.120.200">
    <property type="match status" value="1"/>
</dbReference>
<dbReference type="InterPro" id="IPR001220">
    <property type="entry name" value="Legume_lectin_dom"/>
</dbReference>
<dbReference type="PaxDb" id="3708-A0A078GDZ3"/>
<dbReference type="SUPFAM" id="SSF49899">
    <property type="entry name" value="Concanavalin A-like lectins/glucanases"/>
    <property type="match status" value="1"/>
</dbReference>
<evidence type="ECO:0000256" key="1">
    <source>
        <dbReference type="ARBA" id="ARBA00022734"/>
    </source>
</evidence>
<proteinExistence type="predicted"/>
<feature type="signal peptide" evidence="2">
    <location>
        <begin position="1"/>
        <end position="21"/>
    </location>
</feature>
<evidence type="ECO:0000313" key="4">
    <source>
        <dbReference type="EMBL" id="CDY23524.1"/>
    </source>
</evidence>
<protein>
    <submittedName>
        <fullName evidence="4">BnaC06g24930D protein</fullName>
    </submittedName>
</protein>
<evidence type="ECO:0000256" key="2">
    <source>
        <dbReference type="SAM" id="SignalP"/>
    </source>
</evidence>
<dbReference type="Pfam" id="PF00139">
    <property type="entry name" value="Lectin_legB"/>
    <property type="match status" value="1"/>
</dbReference>
<dbReference type="EMBL" id="LK032144">
    <property type="protein sequence ID" value="CDY23524.1"/>
    <property type="molecule type" value="Genomic_DNA"/>
</dbReference>
<evidence type="ECO:0000259" key="3">
    <source>
        <dbReference type="Pfam" id="PF00139"/>
    </source>
</evidence>
<evidence type="ECO:0000313" key="5">
    <source>
        <dbReference type="Proteomes" id="UP000028999"/>
    </source>
</evidence>
<gene>
    <name evidence="4" type="primary">BnaC06g24930D</name>
    <name evidence="4" type="ORF">GSBRNA2T00022167001</name>
</gene>
<dbReference type="AlphaFoldDB" id="A0A078GDZ3"/>
<dbReference type="Proteomes" id="UP000028999">
    <property type="component" value="Unassembled WGS sequence"/>
</dbReference>
<name>A0A078GDZ3_BRANA</name>
<keyword evidence="5" id="KW-1185">Reference proteome</keyword>
<dbReference type="Gramene" id="CDY23524">
    <property type="protein sequence ID" value="CDY23524"/>
    <property type="gene ID" value="GSBRNA2T00022167001"/>
</dbReference>
<sequence length="80" mass="8983">MMFQLIMVLLLFLFTPKKVVCQGTNTNDGELNFNGGKNLYTTGSANLNNNGLLTLTNSTPRTTGQVFYNRPLQIWTCLCY</sequence>
<keyword evidence="1" id="KW-0430">Lectin</keyword>
<reference evidence="4 5" key="1">
    <citation type="journal article" date="2014" name="Science">
        <title>Plant genetics. Early allopolyploid evolution in the post-Neolithic Brassica napus oilseed genome.</title>
        <authorList>
            <person name="Chalhoub B."/>
            <person name="Denoeud F."/>
            <person name="Liu S."/>
            <person name="Parkin I.A."/>
            <person name="Tang H."/>
            <person name="Wang X."/>
            <person name="Chiquet J."/>
            <person name="Belcram H."/>
            <person name="Tong C."/>
            <person name="Samans B."/>
            <person name="Correa M."/>
            <person name="Da Silva C."/>
            <person name="Just J."/>
            <person name="Falentin C."/>
            <person name="Koh C.S."/>
            <person name="Le Clainche I."/>
            <person name="Bernard M."/>
            <person name="Bento P."/>
            <person name="Noel B."/>
            <person name="Labadie K."/>
            <person name="Alberti A."/>
            <person name="Charles M."/>
            <person name="Arnaud D."/>
            <person name="Guo H."/>
            <person name="Daviaud C."/>
            <person name="Alamery S."/>
            <person name="Jabbari K."/>
            <person name="Zhao M."/>
            <person name="Edger P.P."/>
            <person name="Chelaifa H."/>
            <person name="Tack D."/>
            <person name="Lassalle G."/>
            <person name="Mestiri I."/>
            <person name="Schnel N."/>
            <person name="Le Paslier M.C."/>
            <person name="Fan G."/>
            <person name="Renault V."/>
            <person name="Bayer P.E."/>
            <person name="Golicz A.A."/>
            <person name="Manoli S."/>
            <person name="Lee T.H."/>
            <person name="Thi V.H."/>
            <person name="Chalabi S."/>
            <person name="Hu Q."/>
            <person name="Fan C."/>
            <person name="Tollenaere R."/>
            <person name="Lu Y."/>
            <person name="Battail C."/>
            <person name="Shen J."/>
            <person name="Sidebottom C.H."/>
            <person name="Wang X."/>
            <person name="Canaguier A."/>
            <person name="Chauveau A."/>
            <person name="Berard A."/>
            <person name="Deniot G."/>
            <person name="Guan M."/>
            <person name="Liu Z."/>
            <person name="Sun F."/>
            <person name="Lim Y.P."/>
            <person name="Lyons E."/>
            <person name="Town C.D."/>
            <person name="Bancroft I."/>
            <person name="Wang X."/>
            <person name="Meng J."/>
            <person name="Ma J."/>
            <person name="Pires J.C."/>
            <person name="King G.J."/>
            <person name="Brunel D."/>
            <person name="Delourme R."/>
            <person name="Renard M."/>
            <person name="Aury J.M."/>
            <person name="Adams K.L."/>
            <person name="Batley J."/>
            <person name="Snowdon R.J."/>
            <person name="Tost J."/>
            <person name="Edwards D."/>
            <person name="Zhou Y."/>
            <person name="Hua W."/>
            <person name="Sharpe A.G."/>
            <person name="Paterson A.H."/>
            <person name="Guan C."/>
            <person name="Wincker P."/>
        </authorList>
    </citation>
    <scope>NUCLEOTIDE SEQUENCE [LARGE SCALE GENOMIC DNA]</scope>
    <source>
        <strain evidence="5">cv. Darmor-bzh</strain>
    </source>
</reference>
<dbReference type="InterPro" id="IPR013320">
    <property type="entry name" value="ConA-like_dom_sf"/>
</dbReference>
<feature type="domain" description="Legume lectin" evidence="3">
    <location>
        <begin position="32"/>
        <end position="75"/>
    </location>
</feature>
<feature type="chain" id="PRO_5001735815" evidence="2">
    <location>
        <begin position="22"/>
        <end position="80"/>
    </location>
</feature>
<dbReference type="GO" id="GO:0030246">
    <property type="term" value="F:carbohydrate binding"/>
    <property type="evidence" value="ECO:0007669"/>
    <property type="project" value="UniProtKB-KW"/>
</dbReference>
<organism evidence="4 5">
    <name type="scientific">Brassica napus</name>
    <name type="common">Rape</name>
    <dbReference type="NCBI Taxonomy" id="3708"/>
    <lineage>
        <taxon>Eukaryota</taxon>
        <taxon>Viridiplantae</taxon>
        <taxon>Streptophyta</taxon>
        <taxon>Embryophyta</taxon>
        <taxon>Tracheophyta</taxon>
        <taxon>Spermatophyta</taxon>
        <taxon>Magnoliopsida</taxon>
        <taxon>eudicotyledons</taxon>
        <taxon>Gunneridae</taxon>
        <taxon>Pentapetalae</taxon>
        <taxon>rosids</taxon>
        <taxon>malvids</taxon>
        <taxon>Brassicales</taxon>
        <taxon>Brassicaceae</taxon>
        <taxon>Brassiceae</taxon>
        <taxon>Brassica</taxon>
    </lineage>
</organism>
<accession>A0A078GDZ3</accession>